<dbReference type="GO" id="GO:0030527">
    <property type="term" value="F:structural constituent of chromatin"/>
    <property type="evidence" value="ECO:0007669"/>
    <property type="project" value="InterPro"/>
</dbReference>
<dbReference type="EMBL" id="QCYY01004247">
    <property type="protein sequence ID" value="ROT61312.1"/>
    <property type="molecule type" value="Genomic_DNA"/>
</dbReference>
<feature type="compositionally biased region" description="Basic and acidic residues" evidence="8">
    <location>
        <begin position="67"/>
        <end position="80"/>
    </location>
</feature>
<reference evidence="10 11" key="2">
    <citation type="submission" date="2019-01" db="EMBL/GenBank/DDBJ databases">
        <title>The decoding of complex shrimp genome reveals the adaptation for benthos swimmer, frequently molting mechanism and breeding impact on genome.</title>
        <authorList>
            <person name="Sun Y."/>
            <person name="Gao Y."/>
            <person name="Yu Y."/>
        </authorList>
    </citation>
    <scope>NUCLEOTIDE SEQUENCE [LARGE SCALE GENOMIC DNA]</scope>
    <source>
        <tissue evidence="10">Muscle</tissue>
    </source>
</reference>
<dbReference type="GO" id="GO:0000786">
    <property type="term" value="C:nucleosome"/>
    <property type="evidence" value="ECO:0007669"/>
    <property type="project" value="UniProtKB-KW"/>
</dbReference>
<reference evidence="10 11" key="1">
    <citation type="submission" date="2018-04" db="EMBL/GenBank/DDBJ databases">
        <authorList>
            <person name="Zhang X."/>
            <person name="Yuan J."/>
            <person name="Li F."/>
            <person name="Xiang J."/>
        </authorList>
    </citation>
    <scope>NUCLEOTIDE SEQUENCE [LARGE SCALE GENOMIC DNA]</scope>
    <source>
        <tissue evidence="10">Muscle</tissue>
    </source>
</reference>
<dbReference type="Pfam" id="PF00125">
    <property type="entry name" value="Histone"/>
    <property type="match status" value="1"/>
</dbReference>
<dbReference type="GO" id="GO:0003677">
    <property type="term" value="F:DNA binding"/>
    <property type="evidence" value="ECO:0007669"/>
    <property type="project" value="UniProtKB-KW"/>
</dbReference>
<keyword evidence="7" id="KW-0544">Nucleosome core</keyword>
<feature type="domain" description="Core Histone H2A/H2B/H3" evidence="9">
    <location>
        <begin position="116"/>
        <end position="203"/>
    </location>
</feature>
<keyword evidence="4" id="KW-0158">Chromosome</keyword>
<evidence type="ECO:0000256" key="6">
    <source>
        <dbReference type="ARBA" id="ARBA00023242"/>
    </source>
</evidence>
<accession>A0A423SAS5</accession>
<evidence type="ECO:0000256" key="3">
    <source>
        <dbReference type="ARBA" id="ARBA00010343"/>
    </source>
</evidence>
<dbReference type="SMART" id="SM00428">
    <property type="entry name" value="H3"/>
    <property type="match status" value="1"/>
</dbReference>
<dbReference type="STRING" id="6689.A0A423SAS5"/>
<evidence type="ECO:0000313" key="11">
    <source>
        <dbReference type="Proteomes" id="UP000283509"/>
    </source>
</evidence>
<feature type="compositionally biased region" description="Basic residues" evidence="8">
    <location>
        <begin position="84"/>
        <end position="95"/>
    </location>
</feature>
<protein>
    <recommendedName>
        <fullName evidence="9">Core Histone H2A/H2B/H3 domain-containing protein</fullName>
    </recommendedName>
</protein>
<feature type="compositionally biased region" description="Polar residues" evidence="8">
    <location>
        <begin position="47"/>
        <end position="59"/>
    </location>
</feature>
<evidence type="ECO:0000256" key="5">
    <source>
        <dbReference type="ARBA" id="ARBA00023125"/>
    </source>
</evidence>
<comment type="similarity">
    <text evidence="3">Belongs to the histone H3 family.</text>
</comment>
<sequence>VITSTPKPGRGPPASPRFSSSVDQSKDNKQGAVSPEKANPNSKDKSTLLSPANSFQASKMRTPKSRNKSDSRDREQEHMAGKSSQKKKQRKHGAVYKRQSIQEGRKSPKKQRRYRPGTVALREIRFYQKGGNTLVPKLPFSRLIREILESFHPSLRIQSLALQALQEAAEAYIISLMEMANLCSIHAKRVTLYPKDIRLVRRIRGDV</sequence>
<evidence type="ECO:0000256" key="7">
    <source>
        <dbReference type="ARBA" id="ARBA00023269"/>
    </source>
</evidence>
<keyword evidence="5" id="KW-0238">DNA-binding</keyword>
<organism evidence="10 11">
    <name type="scientific">Penaeus vannamei</name>
    <name type="common">Whiteleg shrimp</name>
    <name type="synonym">Litopenaeus vannamei</name>
    <dbReference type="NCBI Taxonomy" id="6689"/>
    <lineage>
        <taxon>Eukaryota</taxon>
        <taxon>Metazoa</taxon>
        <taxon>Ecdysozoa</taxon>
        <taxon>Arthropoda</taxon>
        <taxon>Crustacea</taxon>
        <taxon>Multicrustacea</taxon>
        <taxon>Malacostraca</taxon>
        <taxon>Eumalacostraca</taxon>
        <taxon>Eucarida</taxon>
        <taxon>Decapoda</taxon>
        <taxon>Dendrobranchiata</taxon>
        <taxon>Penaeoidea</taxon>
        <taxon>Penaeidae</taxon>
        <taxon>Penaeus</taxon>
    </lineage>
</organism>
<dbReference type="CDD" id="cd22911">
    <property type="entry name" value="HFD_H3"/>
    <property type="match status" value="1"/>
</dbReference>
<comment type="subcellular location">
    <subcellularLocation>
        <location evidence="2">Chromosome</location>
    </subcellularLocation>
    <subcellularLocation>
        <location evidence="1">Nucleus</location>
    </subcellularLocation>
</comment>
<evidence type="ECO:0000259" key="9">
    <source>
        <dbReference type="Pfam" id="PF00125"/>
    </source>
</evidence>
<dbReference type="GO" id="GO:0005634">
    <property type="term" value="C:nucleus"/>
    <property type="evidence" value="ECO:0007669"/>
    <property type="project" value="UniProtKB-SubCell"/>
</dbReference>
<dbReference type="InterPro" id="IPR000164">
    <property type="entry name" value="Histone_H3/CENP-A"/>
</dbReference>
<gene>
    <name evidence="10" type="ORF">C7M84_020917</name>
</gene>
<dbReference type="OrthoDB" id="6375800at2759"/>
<dbReference type="PANTHER" id="PTHR11426">
    <property type="entry name" value="HISTONE H3"/>
    <property type="match status" value="1"/>
</dbReference>
<dbReference type="InterPro" id="IPR007125">
    <property type="entry name" value="H2A/H2B/H3"/>
</dbReference>
<evidence type="ECO:0000256" key="2">
    <source>
        <dbReference type="ARBA" id="ARBA00004286"/>
    </source>
</evidence>
<evidence type="ECO:0000313" key="10">
    <source>
        <dbReference type="EMBL" id="ROT61312.1"/>
    </source>
</evidence>
<comment type="caution">
    <text evidence="10">The sequence shown here is derived from an EMBL/GenBank/DDBJ whole genome shotgun (WGS) entry which is preliminary data.</text>
</comment>
<dbReference type="SUPFAM" id="SSF47113">
    <property type="entry name" value="Histone-fold"/>
    <property type="match status" value="1"/>
</dbReference>
<proteinExistence type="inferred from homology"/>
<dbReference type="InterPro" id="IPR009072">
    <property type="entry name" value="Histone-fold"/>
</dbReference>
<dbReference type="AlphaFoldDB" id="A0A423SAS5"/>
<evidence type="ECO:0000256" key="8">
    <source>
        <dbReference type="SAM" id="MobiDB-lite"/>
    </source>
</evidence>
<feature type="region of interest" description="Disordered" evidence="8">
    <location>
        <begin position="1"/>
        <end position="115"/>
    </location>
</feature>
<feature type="non-terminal residue" evidence="10">
    <location>
        <position position="1"/>
    </location>
</feature>
<dbReference type="Gene3D" id="1.10.20.10">
    <property type="entry name" value="Histone, subunit A"/>
    <property type="match status" value="1"/>
</dbReference>
<dbReference type="GO" id="GO:0046982">
    <property type="term" value="F:protein heterodimerization activity"/>
    <property type="evidence" value="ECO:0007669"/>
    <property type="project" value="InterPro"/>
</dbReference>
<evidence type="ECO:0000256" key="4">
    <source>
        <dbReference type="ARBA" id="ARBA00022454"/>
    </source>
</evidence>
<evidence type="ECO:0000256" key="1">
    <source>
        <dbReference type="ARBA" id="ARBA00004123"/>
    </source>
</evidence>
<dbReference type="FunFam" id="1.10.20.10:FF:000085">
    <property type="entry name" value="Histone H3.2"/>
    <property type="match status" value="1"/>
</dbReference>
<name>A0A423SAS5_PENVA</name>
<keyword evidence="6" id="KW-0539">Nucleus</keyword>
<dbReference type="Proteomes" id="UP000283509">
    <property type="component" value="Unassembled WGS sequence"/>
</dbReference>
<keyword evidence="11" id="KW-1185">Reference proteome</keyword>